<dbReference type="Proteomes" id="UP000005819">
    <property type="component" value="Unassembled WGS sequence"/>
</dbReference>
<evidence type="ECO:0000313" key="2">
    <source>
        <dbReference type="Proteomes" id="UP000005819"/>
    </source>
</evidence>
<evidence type="ECO:0008006" key="3">
    <source>
        <dbReference type="Google" id="ProtNLM"/>
    </source>
</evidence>
<dbReference type="OrthoDB" id="9791827at2"/>
<comment type="caution">
    <text evidence="1">The sequence shown here is derived from an EMBL/GenBank/DDBJ whole genome shotgun (WGS) entry which is preliminary data.</text>
</comment>
<reference evidence="1" key="2">
    <citation type="submission" date="2013-09" db="EMBL/GenBank/DDBJ databases">
        <title>Draft genome sequence of Alistipes putredinis (DSM 17216).</title>
        <authorList>
            <person name="Sudarsanam P."/>
            <person name="Ley R."/>
            <person name="Guruge J."/>
            <person name="Turnbaugh P.J."/>
            <person name="Mahowald M."/>
            <person name="Liep D."/>
            <person name="Gordon J."/>
        </authorList>
    </citation>
    <scope>NUCLEOTIDE SEQUENCE</scope>
    <source>
        <strain evidence="1">DSM 17216</strain>
    </source>
</reference>
<sequence>MSHSITDIIKNPALLLLTLGHREYFNWVSDKSYLKIAFWARMHKKLDLEHPKSFSEKLQWLKLYDRNPRYTQLCDKYEVKAIVGDIIGHEYLIPTLGVWEKFEDIDFSKLPERFVLKCTHDSGGVIVCKDKSKLNYKKVHRKINACLRHNFFWGMREWPYKDIKPRIIAEQYMEDNASGELRDYKFFCFDGKVKALFIASDRMTQGEETKFDFFDADYNHLPFRNGHPNASVLPNKPLNFDKMKELAAQLSAGYPQVRVDLYEVNGKVYFGELTFFHWSGMTPFEPEDWDYKFGEWLTLPPKTR</sequence>
<reference evidence="1" key="1">
    <citation type="submission" date="2007-10" db="EMBL/GenBank/DDBJ databases">
        <authorList>
            <person name="Fulton L."/>
            <person name="Clifton S."/>
            <person name="Fulton B."/>
            <person name="Xu J."/>
            <person name="Minx P."/>
            <person name="Pepin K.H."/>
            <person name="Johnson M."/>
            <person name="Thiruvilangam P."/>
            <person name="Bhonagiri V."/>
            <person name="Nash W.E."/>
            <person name="Mardis E.R."/>
            <person name="Wilson R.K."/>
        </authorList>
    </citation>
    <scope>NUCLEOTIDE SEQUENCE [LARGE SCALE GENOMIC DNA]</scope>
    <source>
        <strain evidence="1">DSM 17216</strain>
    </source>
</reference>
<evidence type="ECO:0000313" key="1">
    <source>
        <dbReference type="EMBL" id="EDS02191.1"/>
    </source>
</evidence>
<proteinExistence type="predicted"/>
<dbReference type="eggNOG" id="COG3307">
    <property type="taxonomic scope" value="Bacteria"/>
</dbReference>
<keyword evidence="2" id="KW-1185">Reference proteome</keyword>
<dbReference type="AlphaFoldDB" id="B0MX86"/>
<gene>
    <name evidence="1" type="ORF">ALIPUT_01710</name>
</gene>
<organism evidence="1 2">
    <name type="scientific">Alistipes putredinis DSM 17216</name>
    <dbReference type="NCBI Taxonomy" id="445970"/>
    <lineage>
        <taxon>Bacteria</taxon>
        <taxon>Pseudomonadati</taxon>
        <taxon>Bacteroidota</taxon>
        <taxon>Bacteroidia</taxon>
        <taxon>Bacteroidales</taxon>
        <taxon>Rikenellaceae</taxon>
        <taxon>Alistipes</taxon>
    </lineage>
</organism>
<dbReference type="HOGENOM" id="CLU_056705_0_0_10"/>
<accession>B0MX86</accession>
<protein>
    <recommendedName>
        <fullName evidence="3">Glycosyl transferase</fullName>
    </recommendedName>
</protein>
<dbReference type="Pfam" id="PF14305">
    <property type="entry name" value="ATPgrasp_TupA"/>
    <property type="match status" value="1"/>
</dbReference>
<dbReference type="InterPro" id="IPR029465">
    <property type="entry name" value="ATPgrasp_TupA"/>
</dbReference>
<dbReference type="EMBL" id="ABFK02000020">
    <property type="protein sequence ID" value="EDS02191.1"/>
    <property type="molecule type" value="Genomic_DNA"/>
</dbReference>
<name>B0MX86_9BACT</name>